<dbReference type="SUPFAM" id="SSF52743">
    <property type="entry name" value="Subtilisin-like"/>
    <property type="match status" value="1"/>
</dbReference>
<keyword evidence="7" id="KW-1133">Transmembrane helix</keyword>
<dbReference type="Pfam" id="PF00082">
    <property type="entry name" value="Peptidase_S8"/>
    <property type="match status" value="1"/>
</dbReference>
<evidence type="ECO:0000256" key="4">
    <source>
        <dbReference type="ARBA" id="ARBA00022825"/>
    </source>
</evidence>
<dbReference type="PANTHER" id="PTHR43806">
    <property type="entry name" value="PEPTIDASE S8"/>
    <property type="match status" value="1"/>
</dbReference>
<keyword evidence="7" id="KW-0812">Transmembrane</keyword>
<dbReference type="Proteomes" id="UP000245683">
    <property type="component" value="Unassembled WGS sequence"/>
</dbReference>
<organism evidence="10 11">
    <name type="scientific">Micromonospora globispora</name>
    <dbReference type="NCBI Taxonomy" id="1450148"/>
    <lineage>
        <taxon>Bacteria</taxon>
        <taxon>Bacillati</taxon>
        <taxon>Actinomycetota</taxon>
        <taxon>Actinomycetes</taxon>
        <taxon>Micromonosporales</taxon>
        <taxon>Micromonosporaceae</taxon>
        <taxon>Micromonospora</taxon>
    </lineage>
</organism>
<dbReference type="PRINTS" id="PR00723">
    <property type="entry name" value="SUBTILISIN"/>
</dbReference>
<comment type="caution">
    <text evidence="10">The sequence shown here is derived from an EMBL/GenBank/DDBJ whole genome shotgun (WGS) entry which is preliminary data.</text>
</comment>
<dbReference type="GO" id="GO:0006508">
    <property type="term" value="P:proteolysis"/>
    <property type="evidence" value="ECO:0007669"/>
    <property type="project" value="UniProtKB-KW"/>
</dbReference>
<evidence type="ECO:0000256" key="5">
    <source>
        <dbReference type="PROSITE-ProRule" id="PRU01240"/>
    </source>
</evidence>
<gene>
    <name evidence="10" type="ORF">DLJ46_14135</name>
</gene>
<sequence>MRTAKHRRPLLSSAAAVLALVVAAGSGLVVGSVPAHAADTVRGLQWYLEPLKIPQAQKVSRGKGVVVAVVDSGVYVGHPDLKGQVLRGKGFSADVAADGRSDPDAEKGHGTGMAGIIAGRGGGVMHELGIAPDARILPVGIGTDTRNADIAGGIRWAADHGADVINVSMADNSRRRELAEAVRYALSKDAVVVAASGNVEQGMVTVQPPASIPGVIAVAGTDRAGGPWVGSAAGPEMVLAAPGERIITTAPPSVSPNGYLVADGTSSATAIISGVAALVRSRYPDLDAPNVVNRLIRTARDDGPTGRDPQFGFGVVDPLAALTRSVPPVSANPLLEGAAATPSASSTSGGNDDEPMVTFGLAKGAGRVAGTGFCLLVVAALVVLLVLLTRRNVRRRAATRAPGPPPFGPPPGHHPPGFGPPPGYPPPPGPVQPPGYPPPPGYPQPPGNGQPPGFGPTGHGLAPQHPYQPRPLGQPTAPHPYAPPSGPVPPPGDTAKPVPPPPGAEQG</sequence>
<evidence type="ECO:0000256" key="3">
    <source>
        <dbReference type="ARBA" id="ARBA00022801"/>
    </source>
</evidence>
<feature type="transmembrane region" description="Helical" evidence="7">
    <location>
        <begin position="368"/>
        <end position="388"/>
    </location>
</feature>
<proteinExistence type="inferred from homology"/>
<evidence type="ECO:0000313" key="11">
    <source>
        <dbReference type="Proteomes" id="UP000245683"/>
    </source>
</evidence>
<reference evidence="11" key="1">
    <citation type="submission" date="2018-05" db="EMBL/GenBank/DDBJ databases">
        <title>Micromonospora globispora sp. nov. and Micromonospora rugosa sp. nov., isolated from marine sediment.</title>
        <authorList>
            <person name="Carro L."/>
            <person name="Aysel V."/>
            <person name="Cetin D."/>
            <person name="Igual J.M."/>
            <person name="Klenk H.-P."/>
            <person name="Trujillo M.E."/>
            <person name="Sahin N."/>
        </authorList>
    </citation>
    <scope>NUCLEOTIDE SEQUENCE [LARGE SCALE GENOMIC DNA]</scope>
    <source>
        <strain evidence="11">S2904</strain>
    </source>
</reference>
<dbReference type="AlphaFoldDB" id="A0A317K5L0"/>
<feature type="active site" description="Charge relay system" evidence="5">
    <location>
        <position position="109"/>
    </location>
</feature>
<feature type="compositionally biased region" description="Pro residues" evidence="6">
    <location>
        <begin position="477"/>
        <end position="507"/>
    </location>
</feature>
<evidence type="ECO:0000256" key="8">
    <source>
        <dbReference type="SAM" id="SignalP"/>
    </source>
</evidence>
<feature type="region of interest" description="Disordered" evidence="6">
    <location>
        <begin position="333"/>
        <end position="352"/>
    </location>
</feature>
<dbReference type="PANTHER" id="PTHR43806:SF11">
    <property type="entry name" value="CEREVISIN-RELATED"/>
    <property type="match status" value="1"/>
</dbReference>
<feature type="compositionally biased region" description="Pro residues" evidence="6">
    <location>
        <begin position="402"/>
        <end position="449"/>
    </location>
</feature>
<name>A0A317K5L0_9ACTN</name>
<dbReference type="PROSITE" id="PS51892">
    <property type="entry name" value="SUBTILASE"/>
    <property type="match status" value="1"/>
</dbReference>
<evidence type="ECO:0000313" key="10">
    <source>
        <dbReference type="EMBL" id="PWU47614.1"/>
    </source>
</evidence>
<dbReference type="PROSITE" id="PS00136">
    <property type="entry name" value="SUBTILASE_ASP"/>
    <property type="match status" value="1"/>
</dbReference>
<protein>
    <submittedName>
        <fullName evidence="10">Type VII secretion-associated serine protease mycosin</fullName>
    </submittedName>
</protein>
<evidence type="ECO:0000256" key="1">
    <source>
        <dbReference type="ARBA" id="ARBA00011073"/>
    </source>
</evidence>
<keyword evidence="4 5" id="KW-0720">Serine protease</keyword>
<feature type="active site" description="Charge relay system" evidence="5">
    <location>
        <position position="266"/>
    </location>
</feature>
<dbReference type="Gene3D" id="3.40.50.200">
    <property type="entry name" value="Peptidase S8/S53 domain"/>
    <property type="match status" value="1"/>
</dbReference>
<dbReference type="GO" id="GO:0004252">
    <property type="term" value="F:serine-type endopeptidase activity"/>
    <property type="evidence" value="ECO:0007669"/>
    <property type="project" value="UniProtKB-UniRule"/>
</dbReference>
<evidence type="ECO:0000256" key="7">
    <source>
        <dbReference type="SAM" id="Phobius"/>
    </source>
</evidence>
<keyword evidence="11" id="KW-1185">Reference proteome</keyword>
<feature type="compositionally biased region" description="Low complexity" evidence="6">
    <location>
        <begin position="337"/>
        <end position="350"/>
    </location>
</feature>
<dbReference type="InterPro" id="IPR050131">
    <property type="entry name" value="Peptidase_S8_subtilisin-like"/>
</dbReference>
<feature type="chain" id="PRO_5043163682" evidence="8">
    <location>
        <begin position="38"/>
        <end position="507"/>
    </location>
</feature>
<evidence type="ECO:0000256" key="2">
    <source>
        <dbReference type="ARBA" id="ARBA00022670"/>
    </source>
</evidence>
<feature type="signal peptide" evidence="8">
    <location>
        <begin position="1"/>
        <end position="37"/>
    </location>
</feature>
<dbReference type="InterPro" id="IPR015500">
    <property type="entry name" value="Peptidase_S8_subtilisin-rel"/>
</dbReference>
<comment type="similarity">
    <text evidence="1 5">Belongs to the peptidase S8 family.</text>
</comment>
<feature type="active site" description="Charge relay system" evidence="5">
    <location>
        <position position="71"/>
    </location>
</feature>
<keyword evidence="3 5" id="KW-0378">Hydrolase</keyword>
<dbReference type="PROSITE" id="PS51318">
    <property type="entry name" value="TAT"/>
    <property type="match status" value="1"/>
</dbReference>
<evidence type="ECO:0000256" key="6">
    <source>
        <dbReference type="SAM" id="MobiDB-lite"/>
    </source>
</evidence>
<feature type="region of interest" description="Disordered" evidence="6">
    <location>
        <begin position="397"/>
        <end position="507"/>
    </location>
</feature>
<keyword evidence="7" id="KW-0472">Membrane</keyword>
<dbReference type="InterPro" id="IPR023827">
    <property type="entry name" value="Peptidase_S8_Asp-AS"/>
</dbReference>
<dbReference type="InterPro" id="IPR036852">
    <property type="entry name" value="Peptidase_S8/S53_dom_sf"/>
</dbReference>
<evidence type="ECO:0000259" key="9">
    <source>
        <dbReference type="Pfam" id="PF00082"/>
    </source>
</evidence>
<feature type="domain" description="Peptidase S8/S53" evidence="9">
    <location>
        <begin position="62"/>
        <end position="314"/>
    </location>
</feature>
<dbReference type="EMBL" id="QGSV01000182">
    <property type="protein sequence ID" value="PWU47614.1"/>
    <property type="molecule type" value="Genomic_DNA"/>
</dbReference>
<dbReference type="InterPro" id="IPR000209">
    <property type="entry name" value="Peptidase_S8/S53_dom"/>
</dbReference>
<keyword evidence="2 5" id="KW-0645">Protease</keyword>
<keyword evidence="8" id="KW-0732">Signal</keyword>
<accession>A0A317K5L0</accession>
<dbReference type="InterPro" id="IPR006311">
    <property type="entry name" value="TAT_signal"/>
</dbReference>